<dbReference type="Pfam" id="PF07963">
    <property type="entry name" value="N_methyl"/>
    <property type="match status" value="1"/>
</dbReference>
<dbReference type="GO" id="GO:0043683">
    <property type="term" value="P:type IV pilus assembly"/>
    <property type="evidence" value="ECO:0007669"/>
    <property type="project" value="InterPro"/>
</dbReference>
<keyword evidence="1" id="KW-0812">Transmembrane</keyword>
<feature type="transmembrane region" description="Helical" evidence="1">
    <location>
        <begin position="12"/>
        <end position="36"/>
    </location>
</feature>
<keyword evidence="3" id="KW-1185">Reference proteome</keyword>
<proteinExistence type="predicted"/>
<dbReference type="KEGG" id="dtl:H8F01_15460"/>
<reference evidence="2 3" key="1">
    <citation type="submission" date="2020-08" db="EMBL/GenBank/DDBJ databases">
        <title>Dyella sp. G9 isolated from forest soil.</title>
        <authorList>
            <person name="Fu J."/>
            <person name="Qiu L."/>
        </authorList>
    </citation>
    <scope>NUCLEOTIDE SEQUENCE [LARGE SCALE GENOMIC DNA]</scope>
    <source>
        <strain evidence="2 3">G9</strain>
    </source>
</reference>
<evidence type="ECO:0000313" key="3">
    <source>
        <dbReference type="Proteomes" id="UP000515873"/>
    </source>
</evidence>
<organism evidence="2 3">
    <name type="scientific">Dyella telluris</name>
    <dbReference type="NCBI Taxonomy" id="2763498"/>
    <lineage>
        <taxon>Bacteria</taxon>
        <taxon>Pseudomonadati</taxon>
        <taxon>Pseudomonadota</taxon>
        <taxon>Gammaproteobacteria</taxon>
        <taxon>Lysobacterales</taxon>
        <taxon>Rhodanobacteraceae</taxon>
        <taxon>Dyella</taxon>
    </lineage>
</organism>
<evidence type="ECO:0000313" key="2">
    <source>
        <dbReference type="EMBL" id="QNK00488.1"/>
    </source>
</evidence>
<gene>
    <name evidence="2" type="ORF">H8F01_15460</name>
</gene>
<dbReference type="InterPro" id="IPR012902">
    <property type="entry name" value="N_methyl_site"/>
</dbReference>
<dbReference type="SUPFAM" id="SSF54523">
    <property type="entry name" value="Pili subunits"/>
    <property type="match status" value="1"/>
</dbReference>
<dbReference type="NCBIfam" id="TIGR02532">
    <property type="entry name" value="IV_pilin_GFxxxE"/>
    <property type="match status" value="1"/>
</dbReference>
<dbReference type="EMBL" id="CP060412">
    <property type="protein sequence ID" value="QNK00488.1"/>
    <property type="molecule type" value="Genomic_DNA"/>
</dbReference>
<accession>A0A7G8Q130</accession>
<keyword evidence="1" id="KW-1133">Transmembrane helix</keyword>
<dbReference type="InterPro" id="IPR032092">
    <property type="entry name" value="PilW"/>
</dbReference>
<protein>
    <submittedName>
        <fullName evidence="2">PilW family protein</fullName>
    </submittedName>
</protein>
<dbReference type="Proteomes" id="UP000515873">
    <property type="component" value="Chromosome"/>
</dbReference>
<keyword evidence="1" id="KW-0472">Membrane</keyword>
<evidence type="ECO:0000256" key="1">
    <source>
        <dbReference type="SAM" id="Phobius"/>
    </source>
</evidence>
<dbReference type="InterPro" id="IPR045584">
    <property type="entry name" value="Pilin-like"/>
</dbReference>
<sequence length="378" mass="39829">MRRSLLPAAARGFSLIEMMVALVLGAIVVAGMVSLFSSSRQSYQVQSGDNLLQQNLRFAEDRLGWSLRMADFWGGDSISANNLTVDSTASNVVTALGKCNGAWATAVNPATTGGGGVYGYDGASAFPFDTTCIGGSANYAPGSPVLVVRYADPQMLPPGPAVSGFAPAESSTISGSPSQVFVLSVPASSAQLFAGTPPSTNSPGLHRYAYAYHVDMYYLQPCDVYVSGSTCSASADGGHPLPTLMRLSLQSDGTLKSEPVVDGIEQLDFEYGVVVDPSGAQLTPTYKSATDVTSANLWSKVISVRVSMVAVNPNRDIKVPHVQTFALGTLGNCTYTINNASNPTVTGCTSLVPYGDNPWQYTRAMQSFVVQLRNQIRS</sequence>
<dbReference type="RefSeq" id="WP_187055961.1">
    <property type="nucleotide sequence ID" value="NZ_CP060412.1"/>
</dbReference>
<dbReference type="Pfam" id="PF16074">
    <property type="entry name" value="PilW"/>
    <property type="match status" value="1"/>
</dbReference>
<dbReference type="PROSITE" id="PS00409">
    <property type="entry name" value="PROKAR_NTER_METHYL"/>
    <property type="match status" value="1"/>
</dbReference>
<name>A0A7G8Q130_9GAMM</name>
<dbReference type="AlphaFoldDB" id="A0A7G8Q130"/>